<dbReference type="GO" id="GO:0004665">
    <property type="term" value="F:prephenate dehydrogenase (NADP+) activity"/>
    <property type="evidence" value="ECO:0007669"/>
    <property type="project" value="InterPro"/>
</dbReference>
<accession>A0A1M6TG67</accession>
<dbReference type="InterPro" id="IPR046825">
    <property type="entry name" value="PDH_C"/>
</dbReference>
<dbReference type="InterPro" id="IPR008927">
    <property type="entry name" value="6-PGluconate_DH-like_C_sf"/>
</dbReference>
<name>A0A1M6TG67_9FLAO</name>
<keyword evidence="4" id="KW-1185">Reference proteome</keyword>
<dbReference type="AlphaFoldDB" id="A0A1M6TG67"/>
<dbReference type="OrthoDB" id="9802008at2"/>
<dbReference type="Proteomes" id="UP000184498">
    <property type="component" value="Unassembled WGS sequence"/>
</dbReference>
<protein>
    <submittedName>
        <fullName evidence="3">Prephenate dehydrogenase</fullName>
    </submittedName>
</protein>
<dbReference type="PANTHER" id="PTHR21363:SF0">
    <property type="entry name" value="PREPHENATE DEHYDROGENASE [NADP(+)]"/>
    <property type="match status" value="1"/>
</dbReference>
<evidence type="ECO:0000256" key="1">
    <source>
        <dbReference type="ARBA" id="ARBA00023002"/>
    </source>
</evidence>
<dbReference type="InterPro" id="IPR050812">
    <property type="entry name" value="Preph/Arog_dehydrog"/>
</dbReference>
<dbReference type="Pfam" id="PF02153">
    <property type="entry name" value="PDH_N"/>
    <property type="match status" value="1"/>
</dbReference>
<dbReference type="EMBL" id="FRAM01000003">
    <property type="protein sequence ID" value="SHK56022.1"/>
    <property type="molecule type" value="Genomic_DNA"/>
</dbReference>
<dbReference type="InterPro" id="IPR036291">
    <property type="entry name" value="NAD(P)-bd_dom_sf"/>
</dbReference>
<dbReference type="Gene3D" id="3.40.50.720">
    <property type="entry name" value="NAD(P)-binding Rossmann-like Domain"/>
    <property type="match status" value="1"/>
</dbReference>
<proteinExistence type="predicted"/>
<dbReference type="PANTHER" id="PTHR21363">
    <property type="entry name" value="PREPHENATE DEHYDROGENASE"/>
    <property type="match status" value="1"/>
</dbReference>
<dbReference type="SUPFAM" id="SSF51735">
    <property type="entry name" value="NAD(P)-binding Rossmann-fold domains"/>
    <property type="match status" value="1"/>
</dbReference>
<gene>
    <name evidence="3" type="ORF">SAMN05444371_2859</name>
</gene>
<dbReference type="Pfam" id="PF20463">
    <property type="entry name" value="PDH_C"/>
    <property type="match status" value="1"/>
</dbReference>
<feature type="domain" description="Prephenate/arogenate dehydrogenase" evidence="2">
    <location>
        <begin position="1"/>
        <end position="281"/>
    </location>
</feature>
<organism evidence="3 4">
    <name type="scientific">Epilithonimonas mollis</name>
    <dbReference type="NCBI Taxonomy" id="216903"/>
    <lineage>
        <taxon>Bacteria</taxon>
        <taxon>Pseudomonadati</taxon>
        <taxon>Bacteroidota</taxon>
        <taxon>Flavobacteriia</taxon>
        <taxon>Flavobacteriales</taxon>
        <taxon>Weeksellaceae</taxon>
        <taxon>Chryseobacterium group</taxon>
        <taxon>Epilithonimonas</taxon>
    </lineage>
</organism>
<dbReference type="STRING" id="216903.SAMN05444371_2859"/>
<dbReference type="Gene3D" id="1.10.3660.10">
    <property type="entry name" value="6-phosphogluconate dehydrogenase C-terminal like domain"/>
    <property type="match status" value="1"/>
</dbReference>
<dbReference type="FunFam" id="3.40.50.720:FF:000208">
    <property type="entry name" value="Prephenate dehydrogenase"/>
    <property type="match status" value="1"/>
</dbReference>
<dbReference type="NCBIfam" id="NF006307">
    <property type="entry name" value="PRK08507.1"/>
    <property type="match status" value="1"/>
</dbReference>
<dbReference type="InterPro" id="IPR003099">
    <property type="entry name" value="Prephen_DH"/>
</dbReference>
<dbReference type="RefSeq" id="WP_072999225.1">
    <property type="nucleotide sequence ID" value="NZ_FRAM01000003.1"/>
</dbReference>
<dbReference type="GO" id="GO:0070403">
    <property type="term" value="F:NAD+ binding"/>
    <property type="evidence" value="ECO:0007669"/>
    <property type="project" value="InterPro"/>
</dbReference>
<dbReference type="GO" id="GO:0008977">
    <property type="term" value="F:prephenate dehydrogenase (NAD+) activity"/>
    <property type="evidence" value="ECO:0007669"/>
    <property type="project" value="InterPro"/>
</dbReference>
<keyword evidence="1" id="KW-0560">Oxidoreductase</keyword>
<evidence type="ECO:0000313" key="4">
    <source>
        <dbReference type="Proteomes" id="UP000184498"/>
    </source>
</evidence>
<reference evidence="4" key="1">
    <citation type="submission" date="2016-11" db="EMBL/GenBank/DDBJ databases">
        <authorList>
            <person name="Varghese N."/>
            <person name="Submissions S."/>
        </authorList>
    </citation>
    <scope>NUCLEOTIDE SEQUENCE [LARGE SCALE GENOMIC DNA]</scope>
    <source>
        <strain evidence="4">DSM 18016</strain>
    </source>
</reference>
<evidence type="ECO:0000259" key="2">
    <source>
        <dbReference type="PROSITE" id="PS51176"/>
    </source>
</evidence>
<dbReference type="GO" id="GO:0006571">
    <property type="term" value="P:tyrosine biosynthetic process"/>
    <property type="evidence" value="ECO:0007669"/>
    <property type="project" value="InterPro"/>
</dbReference>
<dbReference type="SUPFAM" id="SSF48179">
    <property type="entry name" value="6-phosphogluconate dehydrogenase C-terminal domain-like"/>
    <property type="match status" value="1"/>
</dbReference>
<evidence type="ECO:0000313" key="3">
    <source>
        <dbReference type="EMBL" id="SHK56022.1"/>
    </source>
</evidence>
<sequence>MKIGIIGTGLIGGSIALKLKEKNTATHIVGIDQNDDNLNKALKLKIIDEKADFETGIRSSELLIIAIPVDAAKKILPQILDLINGNQTVMDVGSTKSGIVEAIRNHPNRKRFVAFHPMWGTENSGPEAATRDSFTGKAGVICNQQESDKDALEKVEKVIENLEMHPIYMDADAHDVHTAYISHISHITSYALANTVLEKEREEETIFQLASSGFSSTVRLAKSHPEMWVPIFRQNKENVLDVLNEHISQLRKFKSALEKENFDYLEELIVNANKIRGILDK</sequence>
<dbReference type="InterPro" id="IPR046826">
    <property type="entry name" value="PDH_N"/>
</dbReference>
<dbReference type="PROSITE" id="PS51176">
    <property type="entry name" value="PDH_ADH"/>
    <property type="match status" value="1"/>
</dbReference>